<dbReference type="Gene3D" id="3.10.580.10">
    <property type="entry name" value="CBS-domain"/>
    <property type="match status" value="1"/>
</dbReference>
<comment type="subcellular location">
    <subcellularLocation>
        <location evidence="1">Cell membrane</location>
        <topology evidence="1">Multi-pass membrane protein</topology>
    </subcellularLocation>
</comment>
<dbReference type="InterPro" id="IPR036318">
    <property type="entry name" value="FAD-bd_PCMH-like_sf"/>
</dbReference>
<evidence type="ECO:0000256" key="7">
    <source>
        <dbReference type="SAM" id="MobiDB-lite"/>
    </source>
</evidence>
<dbReference type="InterPro" id="IPR016169">
    <property type="entry name" value="FAD-bd_PCMH_sub2"/>
</dbReference>
<evidence type="ECO:0000256" key="2">
    <source>
        <dbReference type="ARBA" id="ARBA00006337"/>
    </source>
</evidence>
<evidence type="ECO:0000256" key="4">
    <source>
        <dbReference type="ARBA" id="ARBA00022737"/>
    </source>
</evidence>
<dbReference type="Gene3D" id="3.30.465.10">
    <property type="match status" value="1"/>
</dbReference>
<dbReference type="PROSITE" id="PS51371">
    <property type="entry name" value="CBS"/>
    <property type="match status" value="2"/>
</dbReference>
<dbReference type="SUPFAM" id="SSF56176">
    <property type="entry name" value="FAD-binding/transporter-associated domain-like"/>
    <property type="match status" value="1"/>
</dbReference>
<name>A0ABS3I603_9MICO</name>
<evidence type="ECO:0000313" key="11">
    <source>
        <dbReference type="Proteomes" id="UP000664617"/>
    </source>
</evidence>
<dbReference type="Pfam" id="PF00571">
    <property type="entry name" value="CBS"/>
    <property type="match status" value="2"/>
</dbReference>
<reference evidence="10 11" key="1">
    <citation type="submission" date="2021-03" db="EMBL/GenBank/DDBJ databases">
        <authorList>
            <person name="Xin L."/>
        </authorList>
    </citation>
    <scope>NUCLEOTIDE SEQUENCE [LARGE SCALE GENOMIC DNA]</scope>
    <source>
        <strain evidence="10 11">XHU 5031</strain>
    </source>
</reference>
<dbReference type="RefSeq" id="WP_207274046.1">
    <property type="nucleotide sequence ID" value="NZ_JAFMPK010000020.1"/>
</dbReference>
<feature type="domain" description="CBS" evidence="9">
    <location>
        <begin position="282"/>
        <end position="339"/>
    </location>
</feature>
<keyword evidence="4" id="KW-0677">Repeat</keyword>
<evidence type="ECO:0000256" key="3">
    <source>
        <dbReference type="ARBA" id="ARBA00022475"/>
    </source>
</evidence>
<reference evidence="11" key="2">
    <citation type="submission" date="2023-07" db="EMBL/GenBank/DDBJ databases">
        <title>Myceligenerans salitolerans sp. nov., a halotolerant actinomycete isolated from a salt lake in Xinjiang, China.</title>
        <authorList>
            <person name="Guan T."/>
        </authorList>
    </citation>
    <scope>NUCLEOTIDE SEQUENCE [LARGE SCALE GENOMIC DNA]</scope>
    <source>
        <strain evidence="11">XHU 5031</strain>
    </source>
</reference>
<feature type="region of interest" description="Disordered" evidence="7">
    <location>
        <begin position="427"/>
        <end position="475"/>
    </location>
</feature>
<dbReference type="InterPro" id="IPR044751">
    <property type="entry name" value="Ion_transp-like_CBS"/>
</dbReference>
<comment type="similarity">
    <text evidence="2">Belongs to the UPF0053 family.</text>
</comment>
<keyword evidence="3" id="KW-1003">Cell membrane</keyword>
<sequence>MTASLLALAALVGFALASVLSAGEAALLRVTRSGLAECLADAEHGPEPDPARAARARSALALVVEPTATVASFALVRVTAEVVAIAAATLLVQQAIPDPPSGDPVPELLVMLVALAAGLGVGVLFVRVSPRALGFRRPVHVLLALAPMLTVVSRGVARLTRLSVPRAPSAVEEDRRDVAYRVGESEDLEEEDRELLRSAIELADTIVREVMVPRTDMITVAADTPLTKVLRLLLRSGFSRVPVIGESVDDVVGVAYLKDVVAAVHWPVDEGEGAGAQPAAEVAREAVFVPESKPVDALLREMQASASHIALVVDEYGGIAGLVTIEDLLEELVGELTDEHDTVPVQEPEELSDGAYRVPARMPVDELGELFDLRLDDDDVDTTGGLLAKALGKVPLAGSAAEVSGLHLTAERVEGRRKQLATIVVRRVTPADGDNGDEPAPSGVVGPPPDAGQPVDAAHPPKPGRPPKYEKEAHA</sequence>
<dbReference type="PANTHER" id="PTHR22777">
    <property type="entry name" value="HEMOLYSIN-RELATED"/>
    <property type="match status" value="1"/>
</dbReference>
<keyword evidence="8" id="KW-0472">Membrane</keyword>
<evidence type="ECO:0000259" key="9">
    <source>
        <dbReference type="PROSITE" id="PS51371"/>
    </source>
</evidence>
<dbReference type="SUPFAM" id="SSF54631">
    <property type="entry name" value="CBS-domain pair"/>
    <property type="match status" value="1"/>
</dbReference>
<dbReference type="EMBL" id="JAFMPK010000020">
    <property type="protein sequence ID" value="MBO0608056.1"/>
    <property type="molecule type" value="Genomic_DNA"/>
</dbReference>
<dbReference type="SMART" id="SM01091">
    <property type="entry name" value="CorC_HlyC"/>
    <property type="match status" value="1"/>
</dbReference>
<comment type="caution">
    <text evidence="10">The sequence shown here is derived from an EMBL/GenBank/DDBJ whole genome shotgun (WGS) entry which is preliminary data.</text>
</comment>
<evidence type="ECO:0000256" key="6">
    <source>
        <dbReference type="PROSITE-ProRule" id="PRU00703"/>
    </source>
</evidence>
<organism evidence="10 11">
    <name type="scientific">Myceligenerans salitolerans</name>
    <dbReference type="NCBI Taxonomy" id="1230528"/>
    <lineage>
        <taxon>Bacteria</taxon>
        <taxon>Bacillati</taxon>
        <taxon>Actinomycetota</taxon>
        <taxon>Actinomycetes</taxon>
        <taxon>Micrococcales</taxon>
        <taxon>Promicromonosporaceae</taxon>
        <taxon>Myceligenerans</taxon>
    </lineage>
</organism>
<dbReference type="InterPro" id="IPR046342">
    <property type="entry name" value="CBS_dom_sf"/>
</dbReference>
<gene>
    <name evidence="10" type="ORF">J0911_03330</name>
</gene>
<evidence type="ECO:0000256" key="1">
    <source>
        <dbReference type="ARBA" id="ARBA00004651"/>
    </source>
</evidence>
<feature type="domain" description="CBS" evidence="9">
    <location>
        <begin position="211"/>
        <end position="270"/>
    </location>
</feature>
<keyword evidence="5 6" id="KW-0129">CBS domain</keyword>
<accession>A0ABS3I603</accession>
<dbReference type="Proteomes" id="UP000664617">
    <property type="component" value="Unassembled WGS sequence"/>
</dbReference>
<dbReference type="InterPro" id="IPR005170">
    <property type="entry name" value="Transptr-assoc_dom"/>
</dbReference>
<evidence type="ECO:0000313" key="10">
    <source>
        <dbReference type="EMBL" id="MBO0608056.1"/>
    </source>
</evidence>
<dbReference type="CDD" id="cd04590">
    <property type="entry name" value="CBS_pair_CorC_HlyC_assoc"/>
    <property type="match status" value="1"/>
</dbReference>
<feature type="transmembrane region" description="Helical" evidence="8">
    <location>
        <begin position="138"/>
        <end position="157"/>
    </location>
</feature>
<dbReference type="Pfam" id="PF03471">
    <property type="entry name" value="CorC_HlyC"/>
    <property type="match status" value="1"/>
</dbReference>
<evidence type="ECO:0000256" key="5">
    <source>
        <dbReference type="ARBA" id="ARBA00023122"/>
    </source>
</evidence>
<feature type="transmembrane region" description="Helical" evidence="8">
    <location>
        <begin position="108"/>
        <end position="126"/>
    </location>
</feature>
<proteinExistence type="inferred from homology"/>
<keyword evidence="8" id="KW-1133">Transmembrane helix</keyword>
<protein>
    <submittedName>
        <fullName evidence="10">HlyC/CorC family transporter</fullName>
    </submittedName>
</protein>
<evidence type="ECO:0000256" key="8">
    <source>
        <dbReference type="SAM" id="Phobius"/>
    </source>
</evidence>
<keyword evidence="11" id="KW-1185">Reference proteome</keyword>
<dbReference type="PANTHER" id="PTHR22777:SF32">
    <property type="entry name" value="UPF0053 INNER MEMBRANE PROTEIN YFJD"/>
    <property type="match status" value="1"/>
</dbReference>
<keyword evidence="8" id="KW-0812">Transmembrane</keyword>
<dbReference type="InterPro" id="IPR000644">
    <property type="entry name" value="CBS_dom"/>
</dbReference>
<dbReference type="SMART" id="SM00116">
    <property type="entry name" value="CBS"/>
    <property type="match status" value="2"/>
</dbReference>